<comment type="cofactor">
    <cofactor evidence="1">
        <name>pyridoxal 5'-phosphate</name>
        <dbReference type="ChEBI" id="CHEBI:597326"/>
    </cofactor>
</comment>
<dbReference type="AlphaFoldDB" id="A0A919V944"/>
<evidence type="ECO:0000313" key="4">
    <source>
        <dbReference type="Proteomes" id="UP000606172"/>
    </source>
</evidence>
<dbReference type="Gene3D" id="3.40.640.10">
    <property type="entry name" value="Type I PLP-dependent aspartate aminotransferase-like (Major domain)"/>
    <property type="match status" value="1"/>
</dbReference>
<name>A0A919V944_9ACTN</name>
<organism evidence="3 4">
    <name type="scientific">Sinosporangium siamense</name>
    <dbReference type="NCBI Taxonomy" id="1367973"/>
    <lineage>
        <taxon>Bacteria</taxon>
        <taxon>Bacillati</taxon>
        <taxon>Actinomycetota</taxon>
        <taxon>Actinomycetes</taxon>
        <taxon>Streptosporangiales</taxon>
        <taxon>Streptosporangiaceae</taxon>
        <taxon>Sinosporangium</taxon>
    </lineage>
</organism>
<comment type="similarity">
    <text evidence="2">Belongs to the DegT/DnrJ/EryC1 family.</text>
</comment>
<evidence type="ECO:0008006" key="5">
    <source>
        <dbReference type="Google" id="ProtNLM"/>
    </source>
</evidence>
<evidence type="ECO:0000313" key="3">
    <source>
        <dbReference type="EMBL" id="GII96810.1"/>
    </source>
</evidence>
<reference evidence="3" key="1">
    <citation type="submission" date="2021-01" db="EMBL/GenBank/DDBJ databases">
        <title>Whole genome shotgun sequence of Sinosporangium siamense NBRC 109515.</title>
        <authorList>
            <person name="Komaki H."/>
            <person name="Tamura T."/>
        </authorList>
    </citation>
    <scope>NUCLEOTIDE SEQUENCE</scope>
    <source>
        <strain evidence="3">NBRC 109515</strain>
    </source>
</reference>
<dbReference type="InterPro" id="IPR015421">
    <property type="entry name" value="PyrdxlP-dep_Trfase_major"/>
</dbReference>
<sequence length="390" mass="42755">MFERLEAEFTSRLGRECLAVPSNRLGLFMVLKHLMPPGGRLLMSPLSADEILFLVLAAGLRPVMAPLCRRSGNIDPTRVDELHFDGVLTTNLYGVPDDVLSLGKTCAERDIPLIEDAAHALQTTVADAPIGTFGAAGVFSLSKHAGAAPGGVIAMSSPSQRPALLEMREQWSTARYRAVELTALFKAMARNALAGSMFSRHAWHMARALNMIEHREGHRIALRRAALAARLSASASSSSGPGTLNSWIQADNHHYRMTAGILVENYALRRLKALDLQRERRLAGVARLAGLPTAAAAVRDHVDQPLFRVPLLVEERERAITELRRQGVIIGYIYDPPFDDYARDLTEPSPSPQAARWWAQHVLPIDPIQADRAWPVLSKFSAADLPALPI</sequence>
<proteinExistence type="inferred from homology"/>
<dbReference type="Pfam" id="PF01041">
    <property type="entry name" value="DegT_DnrJ_EryC1"/>
    <property type="match status" value="1"/>
</dbReference>
<dbReference type="RefSeq" id="WP_204031915.1">
    <property type="nucleotide sequence ID" value="NZ_BOOW01000050.1"/>
</dbReference>
<protein>
    <recommendedName>
        <fullName evidence="5">DegT/DnrJ/EryC1/StrS aminotransferase family protein</fullName>
    </recommendedName>
</protein>
<gene>
    <name evidence="3" type="ORF">Ssi02_70410</name>
</gene>
<keyword evidence="2" id="KW-0663">Pyridoxal phosphate</keyword>
<comment type="caution">
    <text evidence="3">The sequence shown here is derived from an EMBL/GenBank/DDBJ whole genome shotgun (WGS) entry which is preliminary data.</text>
</comment>
<dbReference type="Proteomes" id="UP000606172">
    <property type="component" value="Unassembled WGS sequence"/>
</dbReference>
<evidence type="ECO:0000256" key="2">
    <source>
        <dbReference type="RuleBase" id="RU004508"/>
    </source>
</evidence>
<dbReference type="PANTHER" id="PTHR30244:SF34">
    <property type="entry name" value="DTDP-4-AMINO-4,6-DIDEOXYGALACTOSE TRANSAMINASE"/>
    <property type="match status" value="1"/>
</dbReference>
<dbReference type="GO" id="GO:0030170">
    <property type="term" value="F:pyridoxal phosphate binding"/>
    <property type="evidence" value="ECO:0007669"/>
    <property type="project" value="TreeGrafter"/>
</dbReference>
<accession>A0A919V944</accession>
<dbReference type="InterPro" id="IPR015424">
    <property type="entry name" value="PyrdxlP-dep_Trfase"/>
</dbReference>
<dbReference type="SUPFAM" id="SSF53383">
    <property type="entry name" value="PLP-dependent transferases"/>
    <property type="match status" value="1"/>
</dbReference>
<dbReference type="PANTHER" id="PTHR30244">
    <property type="entry name" value="TRANSAMINASE"/>
    <property type="match status" value="1"/>
</dbReference>
<dbReference type="GO" id="GO:0000271">
    <property type="term" value="P:polysaccharide biosynthetic process"/>
    <property type="evidence" value="ECO:0007669"/>
    <property type="project" value="TreeGrafter"/>
</dbReference>
<keyword evidence="4" id="KW-1185">Reference proteome</keyword>
<dbReference type="GO" id="GO:0008483">
    <property type="term" value="F:transaminase activity"/>
    <property type="evidence" value="ECO:0007669"/>
    <property type="project" value="TreeGrafter"/>
</dbReference>
<evidence type="ECO:0000256" key="1">
    <source>
        <dbReference type="ARBA" id="ARBA00001933"/>
    </source>
</evidence>
<dbReference type="InterPro" id="IPR000653">
    <property type="entry name" value="DegT/StrS_aminotransferase"/>
</dbReference>
<dbReference type="EMBL" id="BOOW01000050">
    <property type="protein sequence ID" value="GII96810.1"/>
    <property type="molecule type" value="Genomic_DNA"/>
</dbReference>